<feature type="domain" description="N-acetyltransferase" evidence="3">
    <location>
        <begin position="2"/>
        <end position="150"/>
    </location>
</feature>
<reference evidence="4 5" key="1">
    <citation type="submission" date="2016-10" db="EMBL/GenBank/DDBJ databases">
        <authorList>
            <person name="de Groot N.N."/>
        </authorList>
    </citation>
    <scope>NUCLEOTIDE SEQUENCE [LARGE SCALE GENOMIC DNA]</scope>
    <source>
        <strain evidence="4 5">DSM 43019</strain>
    </source>
</reference>
<feature type="domain" description="N-acetyltransferase" evidence="3">
    <location>
        <begin position="147"/>
        <end position="299"/>
    </location>
</feature>
<keyword evidence="5" id="KW-1185">Reference proteome</keyword>
<dbReference type="GO" id="GO:0016747">
    <property type="term" value="F:acyltransferase activity, transferring groups other than amino-acyl groups"/>
    <property type="evidence" value="ECO:0007669"/>
    <property type="project" value="InterPro"/>
</dbReference>
<dbReference type="PANTHER" id="PTHR43877">
    <property type="entry name" value="AMINOALKYLPHOSPHONATE N-ACETYLTRANSFERASE-RELATED-RELATED"/>
    <property type="match status" value="1"/>
</dbReference>
<keyword evidence="1 4" id="KW-0808">Transferase</keyword>
<evidence type="ECO:0000259" key="3">
    <source>
        <dbReference type="PROSITE" id="PS51186"/>
    </source>
</evidence>
<dbReference type="RefSeq" id="WP_093615368.1">
    <property type="nucleotide sequence ID" value="NZ_BOMT01000024.1"/>
</dbReference>
<dbReference type="InterPro" id="IPR000182">
    <property type="entry name" value="GNAT_dom"/>
</dbReference>
<dbReference type="Gene3D" id="3.40.630.30">
    <property type="match status" value="1"/>
</dbReference>
<evidence type="ECO:0000313" key="4">
    <source>
        <dbReference type="EMBL" id="SFF13998.1"/>
    </source>
</evidence>
<keyword evidence="2 4" id="KW-0012">Acyltransferase</keyword>
<dbReference type="PROSITE" id="PS51186">
    <property type="entry name" value="GNAT"/>
    <property type="match status" value="2"/>
</dbReference>
<accession>A0A1I2G9X0</accession>
<proteinExistence type="predicted"/>
<evidence type="ECO:0000256" key="1">
    <source>
        <dbReference type="ARBA" id="ARBA00022679"/>
    </source>
</evidence>
<dbReference type="STRING" id="35752.SAMN05421541_106338"/>
<dbReference type="Pfam" id="PF00583">
    <property type="entry name" value="Acetyltransf_1"/>
    <property type="match status" value="2"/>
</dbReference>
<dbReference type="InterPro" id="IPR016181">
    <property type="entry name" value="Acyl_CoA_acyltransferase"/>
</dbReference>
<dbReference type="AlphaFoldDB" id="A0A1I2G9X0"/>
<organism evidence="4 5">
    <name type="scientific">Actinoplanes philippinensis</name>
    <dbReference type="NCBI Taxonomy" id="35752"/>
    <lineage>
        <taxon>Bacteria</taxon>
        <taxon>Bacillati</taxon>
        <taxon>Actinomycetota</taxon>
        <taxon>Actinomycetes</taxon>
        <taxon>Micromonosporales</taxon>
        <taxon>Micromonosporaceae</taxon>
        <taxon>Actinoplanes</taxon>
    </lineage>
</organism>
<name>A0A1I2G9X0_9ACTN</name>
<dbReference type="CDD" id="cd04301">
    <property type="entry name" value="NAT_SF"/>
    <property type="match status" value="2"/>
</dbReference>
<evidence type="ECO:0000256" key="2">
    <source>
        <dbReference type="ARBA" id="ARBA00023315"/>
    </source>
</evidence>
<dbReference type="Proteomes" id="UP000199645">
    <property type="component" value="Unassembled WGS sequence"/>
</dbReference>
<protein>
    <submittedName>
        <fullName evidence="4">L-amino acid N-acyltransferase YncA</fullName>
    </submittedName>
</protein>
<dbReference type="InterPro" id="IPR050832">
    <property type="entry name" value="Bact_Acetyltransf"/>
</dbReference>
<dbReference type="OrthoDB" id="3376052at2"/>
<sequence>MTVIRTAETDADLAAWRQVRQEVVPGERNPTVAELRAMASPRRLLLLAESPEGHVTGSGVADESSLGGGYVSVRVIPAARRRGIGTALLLALARWCAADGHATVSAGVQDPGSLAFATRFGFAEIDREVEQVRTVGAEPDPVIPAGITIVTVAERPELWEQAYHDVYDTFGDMALTSTPTVPLAEWTTEWITTPEASFLALAGSAVVGVASLLLDPDDPGRAENGYTAVRRAWRGRGIAGALKRTALTWAARHGIREVYTWTQQGNDDMRAVNERLGYRYGEVSIRVRAPLPLPGSPLPGQHG</sequence>
<dbReference type="SUPFAM" id="SSF55729">
    <property type="entry name" value="Acyl-CoA N-acyltransferases (Nat)"/>
    <property type="match status" value="2"/>
</dbReference>
<dbReference type="EMBL" id="FONV01000006">
    <property type="protein sequence ID" value="SFF13998.1"/>
    <property type="molecule type" value="Genomic_DNA"/>
</dbReference>
<gene>
    <name evidence="4" type="ORF">SAMN05421541_106338</name>
</gene>
<evidence type="ECO:0000313" key="5">
    <source>
        <dbReference type="Proteomes" id="UP000199645"/>
    </source>
</evidence>